<comment type="function">
    <text evidence="2">May be involved in the metabolism of insect hormones and in the breakdown of synthetic insecticides.</text>
</comment>
<dbReference type="GO" id="GO:0005789">
    <property type="term" value="C:endoplasmic reticulum membrane"/>
    <property type="evidence" value="ECO:0007669"/>
    <property type="project" value="UniProtKB-SubCell"/>
</dbReference>
<evidence type="ECO:0000256" key="3">
    <source>
        <dbReference type="ARBA" id="ARBA00004174"/>
    </source>
</evidence>
<keyword evidence="8" id="KW-0256">Endoplasmic reticulum</keyword>
<feature type="transmembrane region" description="Helical" evidence="16">
    <location>
        <begin position="36"/>
        <end position="54"/>
    </location>
</feature>
<accession>A0A9N9MCW3</accession>
<evidence type="ECO:0000313" key="17">
    <source>
        <dbReference type="EMBL" id="CAG9762291.1"/>
    </source>
</evidence>
<dbReference type="Proteomes" id="UP001152799">
    <property type="component" value="Chromosome 11"/>
</dbReference>
<dbReference type="GO" id="GO:0016705">
    <property type="term" value="F:oxidoreductase activity, acting on paired donors, with incorporation or reduction of molecular oxygen"/>
    <property type="evidence" value="ECO:0007669"/>
    <property type="project" value="InterPro"/>
</dbReference>
<dbReference type="GO" id="GO:0020037">
    <property type="term" value="F:heme binding"/>
    <property type="evidence" value="ECO:0007669"/>
    <property type="project" value="InterPro"/>
</dbReference>
<dbReference type="GO" id="GO:0005506">
    <property type="term" value="F:iron ion binding"/>
    <property type="evidence" value="ECO:0007669"/>
    <property type="project" value="InterPro"/>
</dbReference>
<feature type="binding site" description="axial binding residue" evidence="14">
    <location>
        <position position="433"/>
    </location>
    <ligand>
        <name>heme</name>
        <dbReference type="ChEBI" id="CHEBI:30413"/>
    </ligand>
    <ligandPart>
        <name>Fe</name>
        <dbReference type="ChEBI" id="CHEBI:18248"/>
    </ligandPart>
</feature>
<evidence type="ECO:0000256" key="14">
    <source>
        <dbReference type="PIRSR" id="PIRSR602401-1"/>
    </source>
</evidence>
<evidence type="ECO:0000256" key="2">
    <source>
        <dbReference type="ARBA" id="ARBA00003690"/>
    </source>
</evidence>
<dbReference type="SUPFAM" id="SSF48264">
    <property type="entry name" value="Cytochrome P450"/>
    <property type="match status" value="1"/>
</dbReference>
<evidence type="ECO:0000256" key="4">
    <source>
        <dbReference type="ARBA" id="ARBA00004406"/>
    </source>
</evidence>
<evidence type="ECO:0000256" key="7">
    <source>
        <dbReference type="ARBA" id="ARBA00022723"/>
    </source>
</evidence>
<evidence type="ECO:0000256" key="5">
    <source>
        <dbReference type="ARBA" id="ARBA00010617"/>
    </source>
</evidence>
<dbReference type="PRINTS" id="PR00463">
    <property type="entry name" value="EP450I"/>
</dbReference>
<dbReference type="PRINTS" id="PR00385">
    <property type="entry name" value="P450"/>
</dbReference>
<evidence type="ECO:0000256" key="8">
    <source>
        <dbReference type="ARBA" id="ARBA00022824"/>
    </source>
</evidence>
<keyword evidence="7 14" id="KW-0479">Metal-binding</keyword>
<keyword evidence="12 15" id="KW-0503">Monooxygenase</keyword>
<gene>
    <name evidence="17" type="ORF">CEUTPL_LOCUS2974</name>
</gene>
<keyword evidence="6 14" id="KW-0349">Heme</keyword>
<keyword evidence="13 16" id="KW-0472">Membrane</keyword>
<keyword evidence="10 15" id="KW-0560">Oxidoreductase</keyword>
<dbReference type="PROSITE" id="PS00086">
    <property type="entry name" value="CYTOCHROME_P450"/>
    <property type="match status" value="1"/>
</dbReference>
<evidence type="ECO:0000313" key="18">
    <source>
        <dbReference type="Proteomes" id="UP001152799"/>
    </source>
</evidence>
<comment type="subcellular location">
    <subcellularLocation>
        <location evidence="4">Endoplasmic reticulum membrane</location>
        <topology evidence="4">Peripheral membrane protein</topology>
    </subcellularLocation>
    <subcellularLocation>
        <location evidence="3">Microsome membrane</location>
        <topology evidence="3">Peripheral membrane protein</topology>
    </subcellularLocation>
</comment>
<keyword evidence="11 14" id="KW-0408">Iron</keyword>
<comment type="similarity">
    <text evidence="5 15">Belongs to the cytochrome P450 family.</text>
</comment>
<name>A0A9N9MCW3_9CUCU</name>
<dbReference type="PANTHER" id="PTHR24291">
    <property type="entry name" value="CYTOCHROME P450 FAMILY 4"/>
    <property type="match status" value="1"/>
</dbReference>
<evidence type="ECO:0000256" key="16">
    <source>
        <dbReference type="SAM" id="Phobius"/>
    </source>
</evidence>
<dbReference type="EMBL" id="OU892287">
    <property type="protein sequence ID" value="CAG9762291.1"/>
    <property type="molecule type" value="Genomic_DNA"/>
</dbReference>
<evidence type="ECO:0000256" key="6">
    <source>
        <dbReference type="ARBA" id="ARBA00022617"/>
    </source>
</evidence>
<keyword evidence="16" id="KW-1133">Transmembrane helix</keyword>
<dbReference type="AlphaFoldDB" id="A0A9N9MCW3"/>
<evidence type="ECO:0000256" key="1">
    <source>
        <dbReference type="ARBA" id="ARBA00001971"/>
    </source>
</evidence>
<evidence type="ECO:0008006" key="19">
    <source>
        <dbReference type="Google" id="ProtNLM"/>
    </source>
</evidence>
<keyword evidence="9" id="KW-0492">Microsome</keyword>
<evidence type="ECO:0000256" key="15">
    <source>
        <dbReference type="RuleBase" id="RU000461"/>
    </source>
</evidence>
<sequence length="491" mass="56302">MYSISSVLIGCLIIFYIIFLWKNWKYVKFSWKVNGFFLPVLPFIGNTYISLLTGKKINPISLAEIAHKIVGLPVSFWFGHQYNYLTSDLNDAKIILNHPKCYDKAAIYDSLRYYFGDGLILAPYDIWKLHRRHFLKSFKPKMLKTYYAIQYRQSCNLVQELKHEKCLENIYEYFNTYSFTSFFVGTLGLAEDEMFADMGRIGQIVSEVQELLNELILNPVVPAKIWSKWFPAGKAVDKLINEGTTYAKEIIKKKKEQHKDIISFVENNNEVSLMDLLLTVDNQILSDTEIFNELMLLTVASTDTTGFTLGSCFILLAIYPDIQEKVYKEIIDTLADSYEDITNLKYTEAVLWETLRLFPPGPFIGRKCLADIDLGGKVLPAGASCLISAYHIHRDAANWVEPLKFDPARFLPENQSKIKPYSFLGFSAGPRDCIGKGLSMMQMKTTVANVVRNFKITTDYKSIGELQLESCVTMRVVNISNCYFEPRKYVA</sequence>
<evidence type="ECO:0000256" key="12">
    <source>
        <dbReference type="ARBA" id="ARBA00023033"/>
    </source>
</evidence>
<dbReference type="InterPro" id="IPR036396">
    <property type="entry name" value="Cyt_P450_sf"/>
</dbReference>
<dbReference type="GO" id="GO:0004497">
    <property type="term" value="F:monooxygenase activity"/>
    <property type="evidence" value="ECO:0007669"/>
    <property type="project" value="UniProtKB-KW"/>
</dbReference>
<dbReference type="InterPro" id="IPR050196">
    <property type="entry name" value="Cytochrome_P450_Monoox"/>
</dbReference>
<feature type="transmembrane region" description="Helical" evidence="16">
    <location>
        <begin position="6"/>
        <end position="24"/>
    </location>
</feature>
<evidence type="ECO:0000256" key="11">
    <source>
        <dbReference type="ARBA" id="ARBA00023004"/>
    </source>
</evidence>
<dbReference type="Pfam" id="PF00067">
    <property type="entry name" value="p450"/>
    <property type="match status" value="1"/>
</dbReference>
<dbReference type="InterPro" id="IPR017972">
    <property type="entry name" value="Cyt_P450_CS"/>
</dbReference>
<dbReference type="Gene3D" id="1.10.630.10">
    <property type="entry name" value="Cytochrome P450"/>
    <property type="match status" value="1"/>
</dbReference>
<dbReference type="InterPro" id="IPR002401">
    <property type="entry name" value="Cyt_P450_E_grp-I"/>
</dbReference>
<dbReference type="OrthoDB" id="1470350at2759"/>
<keyword evidence="16" id="KW-0812">Transmembrane</keyword>
<dbReference type="InterPro" id="IPR001128">
    <property type="entry name" value="Cyt_P450"/>
</dbReference>
<keyword evidence="18" id="KW-1185">Reference proteome</keyword>
<proteinExistence type="inferred from homology"/>
<protein>
    <recommendedName>
        <fullName evidence="19">Cytochrome P450</fullName>
    </recommendedName>
</protein>
<dbReference type="PANTHER" id="PTHR24291:SF189">
    <property type="entry name" value="CYTOCHROME P450 4C3-RELATED"/>
    <property type="match status" value="1"/>
</dbReference>
<evidence type="ECO:0000256" key="13">
    <source>
        <dbReference type="ARBA" id="ARBA00023136"/>
    </source>
</evidence>
<organism evidence="17 18">
    <name type="scientific">Ceutorhynchus assimilis</name>
    <name type="common">cabbage seed weevil</name>
    <dbReference type="NCBI Taxonomy" id="467358"/>
    <lineage>
        <taxon>Eukaryota</taxon>
        <taxon>Metazoa</taxon>
        <taxon>Ecdysozoa</taxon>
        <taxon>Arthropoda</taxon>
        <taxon>Hexapoda</taxon>
        <taxon>Insecta</taxon>
        <taxon>Pterygota</taxon>
        <taxon>Neoptera</taxon>
        <taxon>Endopterygota</taxon>
        <taxon>Coleoptera</taxon>
        <taxon>Polyphaga</taxon>
        <taxon>Cucujiformia</taxon>
        <taxon>Curculionidae</taxon>
        <taxon>Ceutorhynchinae</taxon>
        <taxon>Ceutorhynchus</taxon>
    </lineage>
</organism>
<reference evidence="17" key="1">
    <citation type="submission" date="2022-01" db="EMBL/GenBank/DDBJ databases">
        <authorList>
            <person name="King R."/>
        </authorList>
    </citation>
    <scope>NUCLEOTIDE SEQUENCE</scope>
</reference>
<evidence type="ECO:0000256" key="9">
    <source>
        <dbReference type="ARBA" id="ARBA00022848"/>
    </source>
</evidence>
<comment type="cofactor">
    <cofactor evidence="1 14">
        <name>heme</name>
        <dbReference type="ChEBI" id="CHEBI:30413"/>
    </cofactor>
</comment>
<evidence type="ECO:0000256" key="10">
    <source>
        <dbReference type="ARBA" id="ARBA00023002"/>
    </source>
</evidence>